<dbReference type="SUPFAM" id="SSF109604">
    <property type="entry name" value="HD-domain/PDEase-like"/>
    <property type="match status" value="1"/>
</dbReference>
<dbReference type="Pfam" id="PF01336">
    <property type="entry name" value="tRNA_anti-codon"/>
    <property type="match status" value="1"/>
</dbReference>
<dbReference type="CDD" id="cd00077">
    <property type="entry name" value="HDc"/>
    <property type="match status" value="1"/>
</dbReference>
<organism evidence="3">
    <name type="scientific">hydrothermal vent metagenome</name>
    <dbReference type="NCBI Taxonomy" id="652676"/>
    <lineage>
        <taxon>unclassified sequences</taxon>
        <taxon>metagenomes</taxon>
        <taxon>ecological metagenomes</taxon>
    </lineage>
</organism>
<dbReference type="EMBL" id="UOGL01000116">
    <property type="protein sequence ID" value="VAX37358.1"/>
    <property type="molecule type" value="Genomic_DNA"/>
</dbReference>
<evidence type="ECO:0000259" key="2">
    <source>
        <dbReference type="SMART" id="SM00471"/>
    </source>
</evidence>
<protein>
    <submittedName>
        <fullName evidence="3">3'-&gt;5' exoribonuclease Bsu YhaM</fullName>
    </submittedName>
</protein>
<dbReference type="CDD" id="cd04492">
    <property type="entry name" value="YhaM_OBF_like"/>
    <property type="match status" value="1"/>
</dbReference>
<dbReference type="InterPro" id="IPR012340">
    <property type="entry name" value="NA-bd_OB-fold"/>
</dbReference>
<dbReference type="GO" id="GO:0003676">
    <property type="term" value="F:nucleic acid binding"/>
    <property type="evidence" value="ECO:0007669"/>
    <property type="project" value="InterPro"/>
</dbReference>
<dbReference type="PANTHER" id="PTHR37294:SF1">
    <property type="entry name" value="3'-5' EXORIBONUCLEASE YHAM"/>
    <property type="match status" value="1"/>
</dbReference>
<dbReference type="GO" id="GO:0031125">
    <property type="term" value="P:rRNA 3'-end processing"/>
    <property type="evidence" value="ECO:0007669"/>
    <property type="project" value="TreeGrafter"/>
</dbReference>
<evidence type="ECO:0000256" key="1">
    <source>
        <dbReference type="ARBA" id="ARBA00022801"/>
    </source>
</evidence>
<sequence length="322" mass="36256">MTRRYLNEFGDSDNVDEVFLVAEAQLRANRNANMYLLLQLRDKSGTMSGLMWNVSEGEHEDLNEGDFVNVRGKVQLYQGGLQMILTSVRTVSAEGLDPDDFRPSSGKDVQRLMARMKEILLSIDDPHVKSLMECFLIDDALMSDFSRAPAGIKAHHAWHGGLVEHVVNMLEVAVRISDLYPAVNSNFLLAGIFLHDLGKVRELGYETTFSYTDEGQLLGHMMIGIEILTEKIAETSALTGEPFPEESALRLKHMILSHHGTYEFGSSKLPMTPEAIALHHLDNLDAKVQEFSRTIDEDPNGKSAWTHFIPRLERKLYKGEQQ</sequence>
<reference evidence="3" key="1">
    <citation type="submission" date="2018-06" db="EMBL/GenBank/DDBJ databases">
        <authorList>
            <person name="Zhirakovskaya E."/>
        </authorList>
    </citation>
    <scope>NUCLEOTIDE SEQUENCE</scope>
</reference>
<dbReference type="Gene3D" id="1.10.3210.10">
    <property type="entry name" value="Hypothetical protein af1432"/>
    <property type="match status" value="1"/>
</dbReference>
<evidence type="ECO:0000313" key="3">
    <source>
        <dbReference type="EMBL" id="VAX37358.1"/>
    </source>
</evidence>
<keyword evidence="1" id="KW-0378">Hydrolase</keyword>
<dbReference type="AlphaFoldDB" id="A0A3B1DMS2"/>
<dbReference type="SMART" id="SM00471">
    <property type="entry name" value="HDc"/>
    <property type="match status" value="1"/>
</dbReference>
<dbReference type="Gene3D" id="2.40.50.140">
    <property type="entry name" value="Nucleic acid-binding proteins"/>
    <property type="match status" value="1"/>
</dbReference>
<dbReference type="InterPro" id="IPR003607">
    <property type="entry name" value="HD/PDEase_dom"/>
</dbReference>
<name>A0A3B1DMS2_9ZZZZ</name>
<dbReference type="Pfam" id="PF01966">
    <property type="entry name" value="HD"/>
    <property type="match status" value="1"/>
</dbReference>
<proteinExistence type="predicted"/>
<dbReference type="PANTHER" id="PTHR37294">
    <property type="entry name" value="3'-5' EXORIBONUCLEASE YHAM"/>
    <property type="match status" value="1"/>
</dbReference>
<dbReference type="GO" id="GO:0016787">
    <property type="term" value="F:hydrolase activity"/>
    <property type="evidence" value="ECO:0007669"/>
    <property type="project" value="UniProtKB-KW"/>
</dbReference>
<dbReference type="InterPro" id="IPR050798">
    <property type="entry name" value="YhaM_exoribonuc/phosphodiest"/>
</dbReference>
<accession>A0A3B1DMS2</accession>
<gene>
    <name evidence="3" type="ORF">MNBD_PLANCTO02-2405</name>
</gene>
<dbReference type="InterPro" id="IPR006674">
    <property type="entry name" value="HD_domain"/>
</dbReference>
<feature type="domain" description="HD/PDEase" evidence="2">
    <location>
        <begin position="158"/>
        <end position="296"/>
    </location>
</feature>
<dbReference type="InterPro" id="IPR004365">
    <property type="entry name" value="NA-bd_OB_tRNA"/>
</dbReference>